<name>A0A5E4CVB3_MARMO</name>
<accession>A0A5E4CVB3</accession>
<comment type="caution">
    <text evidence="1">The sequence shown here is derived from an EMBL/GenBank/DDBJ whole genome shotgun (WGS) entry which is preliminary data.</text>
</comment>
<feature type="non-terminal residue" evidence="1">
    <location>
        <position position="1"/>
    </location>
</feature>
<dbReference type="Proteomes" id="UP000335636">
    <property type="component" value="Unassembled WGS sequence"/>
</dbReference>
<dbReference type="EMBL" id="CABDUW010002175">
    <property type="protein sequence ID" value="VTJ85758.1"/>
    <property type="molecule type" value="Genomic_DNA"/>
</dbReference>
<organism evidence="1 2">
    <name type="scientific">Marmota monax</name>
    <name type="common">Woodchuck</name>
    <dbReference type="NCBI Taxonomy" id="9995"/>
    <lineage>
        <taxon>Eukaryota</taxon>
        <taxon>Metazoa</taxon>
        <taxon>Chordata</taxon>
        <taxon>Craniata</taxon>
        <taxon>Vertebrata</taxon>
        <taxon>Euteleostomi</taxon>
        <taxon>Mammalia</taxon>
        <taxon>Eutheria</taxon>
        <taxon>Euarchontoglires</taxon>
        <taxon>Glires</taxon>
        <taxon>Rodentia</taxon>
        <taxon>Sciuromorpha</taxon>
        <taxon>Sciuridae</taxon>
        <taxon>Xerinae</taxon>
        <taxon>Marmotini</taxon>
        <taxon>Marmota</taxon>
    </lineage>
</organism>
<dbReference type="AlphaFoldDB" id="A0A5E4CVB3"/>
<evidence type="ECO:0000313" key="1">
    <source>
        <dbReference type="EMBL" id="VTJ85758.1"/>
    </source>
</evidence>
<keyword evidence="2" id="KW-1185">Reference proteome</keyword>
<protein>
    <submittedName>
        <fullName evidence="1">Uncharacterized protein</fullName>
    </submittedName>
</protein>
<sequence length="56" mass="6567">TWPFIIKSPKQYKNLSFMDAMNKFKWTKKEGLSFNKLVLGLPVNVRCSKTDNAEWS</sequence>
<evidence type="ECO:0000313" key="2">
    <source>
        <dbReference type="Proteomes" id="UP000335636"/>
    </source>
</evidence>
<gene>
    <name evidence="1" type="ORF">MONAX_5E012842</name>
</gene>
<proteinExistence type="predicted"/>
<feature type="non-terminal residue" evidence="1">
    <location>
        <position position="56"/>
    </location>
</feature>
<reference evidence="1" key="1">
    <citation type="submission" date="2019-04" db="EMBL/GenBank/DDBJ databases">
        <authorList>
            <person name="Alioto T."/>
            <person name="Alioto T."/>
        </authorList>
    </citation>
    <scope>NUCLEOTIDE SEQUENCE [LARGE SCALE GENOMIC DNA]</scope>
</reference>